<accession>B1FUM5</accession>
<dbReference type="Proteomes" id="UP000005045">
    <property type="component" value="Unassembled WGS sequence"/>
</dbReference>
<proteinExistence type="predicted"/>
<name>B1FUM5_PARG4</name>
<sequence length="231" mass="26657">MISHFNRFLCKEIEMADRVRFMRIKKAGESGDSEVGEKCFAVCAVRMRLVPFDVVLVSKDGLGVLAMNVTRATVGSCVGLPVRSRIADKAWARGMRRETRDARRETRDARRETRDARRETRDARRETRDARRETRDARRETRDARRETRDARRETRDARRETRDARRETRDARRVRGIGSVGRGRKCSGFVPKRPERFMRINSRLSRSACACLCGSTLLVGPWAREGRAAT</sequence>
<evidence type="ECO:0000313" key="3">
    <source>
        <dbReference type="Proteomes" id="UP000005045"/>
    </source>
</evidence>
<gene>
    <name evidence="2" type="ORF">BgramDRAFT_0899</name>
</gene>
<dbReference type="AlphaFoldDB" id="B1FUM5"/>
<evidence type="ECO:0000256" key="1">
    <source>
        <dbReference type="SAM" id="MobiDB-lite"/>
    </source>
</evidence>
<feature type="compositionally biased region" description="Basic and acidic residues" evidence="1">
    <location>
        <begin position="94"/>
        <end position="174"/>
    </location>
</feature>
<protein>
    <submittedName>
        <fullName evidence="2">Uncharacterized protein</fullName>
    </submittedName>
</protein>
<feature type="region of interest" description="Disordered" evidence="1">
    <location>
        <begin position="94"/>
        <end position="180"/>
    </location>
</feature>
<organism evidence="2 3">
    <name type="scientific">Paraburkholderia graminis (strain ATCC 700544 / DSM 17151 / LMG 18924 / NCIMB 13744 / C4D1M)</name>
    <dbReference type="NCBI Taxonomy" id="396598"/>
    <lineage>
        <taxon>Bacteria</taxon>
        <taxon>Pseudomonadati</taxon>
        <taxon>Pseudomonadota</taxon>
        <taxon>Betaproteobacteria</taxon>
        <taxon>Burkholderiales</taxon>
        <taxon>Burkholderiaceae</taxon>
        <taxon>Paraburkholderia</taxon>
    </lineage>
</organism>
<reference evidence="2 3" key="1">
    <citation type="submission" date="2008-03" db="EMBL/GenBank/DDBJ databases">
        <title>Sequencing of the draft genome and assembly of Burkholderia graminis C4D1M.</title>
        <authorList>
            <consortium name="US DOE Joint Genome Institute (JGI-PGF)"/>
            <person name="Copeland A."/>
            <person name="Lucas S."/>
            <person name="Lapidus A."/>
            <person name="Glavina del Rio T."/>
            <person name="Dalin E."/>
            <person name="Tice H."/>
            <person name="Bruce D."/>
            <person name="Goodwin L."/>
            <person name="Pitluck S."/>
            <person name="Larimer F."/>
            <person name="Land M.L."/>
            <person name="Hauser L."/>
            <person name="Tiedje J."/>
            <person name="Richardson P."/>
        </authorList>
    </citation>
    <scope>NUCLEOTIDE SEQUENCE [LARGE SCALE GENOMIC DNA]</scope>
    <source>
        <strain evidence="3">ATCC 700544 / DSM 17151 / LMG 18924 / NCIMB 13744 / C4D1M</strain>
    </source>
</reference>
<comment type="caution">
    <text evidence="2">The sequence shown here is derived from an EMBL/GenBank/DDBJ whole genome shotgun (WGS) entry which is preliminary data.</text>
</comment>
<dbReference type="EMBL" id="ABLD01000002">
    <property type="protein sequence ID" value="EDT12335.1"/>
    <property type="molecule type" value="Genomic_DNA"/>
</dbReference>
<evidence type="ECO:0000313" key="2">
    <source>
        <dbReference type="EMBL" id="EDT12335.1"/>
    </source>
</evidence>
<keyword evidence="3" id="KW-1185">Reference proteome</keyword>